<reference evidence="2 3" key="1">
    <citation type="submission" date="2020-05" db="EMBL/GenBank/DDBJ databases">
        <title>Whole genome shotgun sequence of Streptomyces microflavus NBRC 13062.</title>
        <authorList>
            <person name="Komaki H."/>
            <person name="Tamura T."/>
        </authorList>
    </citation>
    <scope>NUCLEOTIDE SEQUENCE [LARGE SCALE GENOMIC DNA]</scope>
    <source>
        <strain evidence="2 3">NBRC 13062</strain>
    </source>
</reference>
<evidence type="ECO:0000256" key="1">
    <source>
        <dbReference type="SAM" id="MobiDB-lite"/>
    </source>
</evidence>
<feature type="compositionally biased region" description="Low complexity" evidence="1">
    <location>
        <begin position="252"/>
        <end position="267"/>
    </location>
</feature>
<organism evidence="2 3">
    <name type="scientific">Streptomyces microflavus</name>
    <name type="common">Streptomyces lipmanii</name>
    <dbReference type="NCBI Taxonomy" id="1919"/>
    <lineage>
        <taxon>Bacteria</taxon>
        <taxon>Bacillati</taxon>
        <taxon>Actinomycetota</taxon>
        <taxon>Actinomycetes</taxon>
        <taxon>Kitasatosporales</taxon>
        <taxon>Streptomycetaceae</taxon>
        <taxon>Streptomyces</taxon>
    </lineage>
</organism>
<accession>A0A7J0D0K1</accession>
<feature type="region of interest" description="Disordered" evidence="1">
    <location>
        <begin position="113"/>
        <end position="211"/>
    </location>
</feature>
<feature type="compositionally biased region" description="Basic and acidic residues" evidence="1">
    <location>
        <begin position="322"/>
        <end position="331"/>
    </location>
</feature>
<feature type="compositionally biased region" description="Basic and acidic residues" evidence="1">
    <location>
        <begin position="80"/>
        <end position="91"/>
    </location>
</feature>
<feature type="compositionally biased region" description="Basic and acidic residues" evidence="1">
    <location>
        <begin position="181"/>
        <end position="196"/>
    </location>
</feature>
<feature type="region of interest" description="Disordered" evidence="1">
    <location>
        <begin position="69"/>
        <end position="97"/>
    </location>
</feature>
<dbReference type="Proteomes" id="UP000498740">
    <property type="component" value="Unassembled WGS sequence"/>
</dbReference>
<evidence type="ECO:0000313" key="2">
    <source>
        <dbReference type="EMBL" id="GFN07535.1"/>
    </source>
</evidence>
<gene>
    <name evidence="2" type="ORF">Smic_60910</name>
</gene>
<feature type="region of interest" description="Disordered" evidence="1">
    <location>
        <begin position="415"/>
        <end position="459"/>
    </location>
</feature>
<feature type="region of interest" description="Disordered" evidence="1">
    <location>
        <begin position="1"/>
        <end position="54"/>
    </location>
</feature>
<comment type="caution">
    <text evidence="2">The sequence shown here is derived from an EMBL/GenBank/DDBJ whole genome shotgun (WGS) entry which is preliminary data.</text>
</comment>
<evidence type="ECO:0000313" key="3">
    <source>
        <dbReference type="Proteomes" id="UP000498740"/>
    </source>
</evidence>
<dbReference type="EMBL" id="BLWD01000001">
    <property type="protein sequence ID" value="GFN07535.1"/>
    <property type="molecule type" value="Genomic_DNA"/>
</dbReference>
<name>A0A7J0D0K1_STRMI</name>
<sequence>MDRRHFEGFLPGQRRQDRREPLGQHGLARTRRSREQQMVSPGRSHLQGLPGAQLPCHIRQVRDVSLAARRGRGQPGAEAGARDHESGEHRVRAPPVVGGLVGNRFVAEDGDELAQAPDTEDRDARHQGRLPGRLLGDDDLLVSGLGRREDGGQHAPYGTDPPVQAQLADHHDVGDGGGVDPLRRAEDRTGDSKIETRTTLGDGGRGEPHRELLLRPVSPGIDHRGPHPVPALDQALVRQPDQREGRHPGSRSAWTSTTTPSTPTSATEHARAYPIRTPPCVLRDGGTAPGHDHSDQIDPDPSGRRPAVPLQPDLGEPPQPLRLDRGDRGHGMFEPVRPAGLHLAEDQRVTVPGDDVDLSGATAPVALDHGHSGVGQQPRRQILAVPPECPRAFISAPPPAPTLTRPDGSCGSWWTTSPMWKTRPPTRVTGSVPHLARIGGPEPSGPRGVSLPEVPDRSC</sequence>
<feature type="region of interest" description="Disordered" evidence="1">
    <location>
        <begin position="239"/>
        <end position="345"/>
    </location>
</feature>
<dbReference type="AlphaFoldDB" id="A0A7J0D0K1"/>
<proteinExistence type="predicted"/>
<protein>
    <submittedName>
        <fullName evidence="2">Uncharacterized protein</fullName>
    </submittedName>
</protein>